<dbReference type="OrthoDB" id="2716326at2"/>
<sequence>MHSNFYSMPYGYPYVPHPYQAHSYTRYPYLGYYENQFQFGHYGTRQPIRGQASWTDGGTVTQCGIPWSTNRYMTVAVGRNSGYQCGQTIKIKNLSNGREIIVTVVDQVPNYPENKVNLHRRAFETLGANIDAGIINVEISASPELEEEKWGKYLLEIVQAAYPDYKATDYSKVSENPQNNNQIKEVYTFVMQSPQETMNIQGTIIYNPNTDRILSINFQEV</sequence>
<reference evidence="2" key="1">
    <citation type="submission" date="2016-10" db="EMBL/GenBank/DDBJ databases">
        <authorList>
            <person name="Varghese N."/>
            <person name="Submissions S."/>
        </authorList>
    </citation>
    <scope>NUCLEOTIDE SEQUENCE [LARGE SCALE GENOMIC DNA]</scope>
    <source>
        <strain evidence="2">CGMCC 1.3704</strain>
    </source>
</reference>
<dbReference type="SUPFAM" id="SSF50685">
    <property type="entry name" value="Barwin-like endoglucanases"/>
    <property type="match status" value="1"/>
</dbReference>
<accession>A0A1I3T7R0</accession>
<keyword evidence="1" id="KW-0449">Lipoprotein</keyword>
<dbReference type="EMBL" id="FOSB01000003">
    <property type="protein sequence ID" value="SFJ66660.1"/>
    <property type="molecule type" value="Genomic_DNA"/>
</dbReference>
<dbReference type="Pfam" id="PF13028">
    <property type="entry name" value="DUF3889"/>
    <property type="match status" value="1"/>
</dbReference>
<dbReference type="RefSeq" id="WP_075035856.1">
    <property type="nucleotide sequence ID" value="NZ_FOSB01000003.1"/>
</dbReference>
<dbReference type="InterPro" id="IPR024987">
    <property type="entry name" value="DUF3889"/>
</dbReference>
<dbReference type="CDD" id="cd22191">
    <property type="entry name" value="DPBB_RlpA_EXP_N-like"/>
    <property type="match status" value="1"/>
</dbReference>
<dbReference type="Gene3D" id="3.10.450.390">
    <property type="entry name" value="Protein of unknown function DUF3889"/>
    <property type="match status" value="1"/>
</dbReference>
<dbReference type="Gene3D" id="2.40.40.10">
    <property type="entry name" value="RlpA-like domain"/>
    <property type="match status" value="1"/>
</dbReference>
<dbReference type="AlphaFoldDB" id="A0A1I3T7R0"/>
<keyword evidence="2" id="KW-1185">Reference proteome</keyword>
<evidence type="ECO:0000313" key="2">
    <source>
        <dbReference type="Proteomes" id="UP000183557"/>
    </source>
</evidence>
<dbReference type="Proteomes" id="UP000183557">
    <property type="component" value="Unassembled WGS sequence"/>
</dbReference>
<protein>
    <submittedName>
        <fullName evidence="1">Rare lipoprotein A</fullName>
    </submittedName>
</protein>
<gene>
    <name evidence="1" type="ORF">SAMN04487936_103254</name>
</gene>
<proteinExistence type="predicted"/>
<name>A0A1I3T7R0_HALDA</name>
<dbReference type="InterPro" id="IPR036908">
    <property type="entry name" value="RlpA-like_sf"/>
</dbReference>
<organism evidence="1 2">
    <name type="scientific">Halobacillus dabanensis</name>
    <dbReference type="NCBI Taxonomy" id="240302"/>
    <lineage>
        <taxon>Bacteria</taxon>
        <taxon>Bacillati</taxon>
        <taxon>Bacillota</taxon>
        <taxon>Bacilli</taxon>
        <taxon>Bacillales</taxon>
        <taxon>Bacillaceae</taxon>
        <taxon>Halobacillus</taxon>
    </lineage>
</organism>
<evidence type="ECO:0000313" key="1">
    <source>
        <dbReference type="EMBL" id="SFJ66660.1"/>
    </source>
</evidence>